<dbReference type="PANTHER" id="PTHR19879:SF9">
    <property type="entry name" value="TRANSCRIPTION INITIATION FACTOR TFIID SUBUNIT 5"/>
    <property type="match status" value="1"/>
</dbReference>
<gene>
    <name evidence="2" type="ORF">BO82DRAFT_369903</name>
</gene>
<dbReference type="PROSITE" id="PS50082">
    <property type="entry name" value="WD_REPEATS_2"/>
    <property type="match status" value="1"/>
</dbReference>
<dbReference type="VEuPathDB" id="FungiDB:BO82DRAFT_369903"/>
<dbReference type="EMBL" id="KZ821777">
    <property type="protein sequence ID" value="PYH75806.1"/>
    <property type="molecule type" value="Genomic_DNA"/>
</dbReference>
<evidence type="ECO:0000256" key="1">
    <source>
        <dbReference type="PROSITE-ProRule" id="PRU00221"/>
    </source>
</evidence>
<keyword evidence="1" id="KW-0853">WD repeat</keyword>
<evidence type="ECO:0000313" key="2">
    <source>
        <dbReference type="EMBL" id="PYH75806.1"/>
    </source>
</evidence>
<dbReference type="STRING" id="1448315.A0A319BQQ5"/>
<dbReference type="PANTHER" id="PTHR19879">
    <property type="entry name" value="TRANSCRIPTION INITIATION FACTOR TFIID"/>
    <property type="match status" value="1"/>
</dbReference>
<name>A0A319BQQ5_9EURO</name>
<dbReference type="SUPFAM" id="SSF101908">
    <property type="entry name" value="Putative isomerase YbhE"/>
    <property type="match status" value="1"/>
</dbReference>
<dbReference type="Pfam" id="PF00400">
    <property type="entry name" value="WD40"/>
    <property type="match status" value="1"/>
</dbReference>
<proteinExistence type="predicted"/>
<sequence length="238" mass="26758">MGSVYNSVKNHGNNSGFRVFKHDYRHKSSLLALSRDGRIFASSSLASMNLWDLTIGQLHRSSEAMIKVTEDIQPALVPVDRLLFSPDGQVVASSSYDGTINLWDGVTGNHIRCLQSGTERIVPGDFQLLAMAFSPDGRLLIVVDGFGDITMYQALATTRPSQKIWRIQPDRQERGTYLNFSPNGELLVLKIVTGLLIFWNLDSSEPQYIEYYRDNYDVEESAYFAFSPDGTLHYFNCA</sequence>
<dbReference type="PROSITE" id="PS50294">
    <property type="entry name" value="WD_REPEATS_REGION"/>
    <property type="match status" value="1"/>
</dbReference>
<accession>A0A319BQQ5</accession>
<protein>
    <submittedName>
        <fullName evidence="2">WD40 repeat-like protein</fullName>
    </submittedName>
</protein>
<dbReference type="GeneID" id="37139931"/>
<dbReference type="Gene3D" id="2.130.10.10">
    <property type="entry name" value="YVTN repeat-like/Quinoprotein amine dehydrogenase"/>
    <property type="match status" value="1"/>
</dbReference>
<dbReference type="RefSeq" id="XP_025486006.1">
    <property type="nucleotide sequence ID" value="XM_025637190.1"/>
</dbReference>
<dbReference type="Proteomes" id="UP000248340">
    <property type="component" value="Unassembled WGS sequence"/>
</dbReference>
<evidence type="ECO:0000313" key="3">
    <source>
        <dbReference type="Proteomes" id="UP000248340"/>
    </source>
</evidence>
<dbReference type="InterPro" id="IPR015943">
    <property type="entry name" value="WD40/YVTN_repeat-like_dom_sf"/>
</dbReference>
<dbReference type="SMART" id="SM00320">
    <property type="entry name" value="WD40"/>
    <property type="match status" value="3"/>
</dbReference>
<dbReference type="InterPro" id="IPR001680">
    <property type="entry name" value="WD40_rpt"/>
</dbReference>
<dbReference type="OrthoDB" id="4226663at2759"/>
<reference evidence="2 3" key="1">
    <citation type="submission" date="2016-12" db="EMBL/GenBank/DDBJ databases">
        <title>The genomes of Aspergillus section Nigri reveals drivers in fungal speciation.</title>
        <authorList>
            <consortium name="DOE Joint Genome Institute"/>
            <person name="Vesth T.C."/>
            <person name="Nybo J."/>
            <person name="Theobald S."/>
            <person name="Brandl J."/>
            <person name="Frisvad J.C."/>
            <person name="Nielsen K.F."/>
            <person name="Lyhne E.K."/>
            <person name="Kogle M.E."/>
            <person name="Kuo A."/>
            <person name="Riley R."/>
            <person name="Clum A."/>
            <person name="Nolan M."/>
            <person name="Lipzen A."/>
            <person name="Salamov A."/>
            <person name="Henrissat B."/>
            <person name="Wiebenga A."/>
            <person name="De Vries R.P."/>
            <person name="Grigoriev I.V."/>
            <person name="Mortensen U.H."/>
            <person name="Andersen M.R."/>
            <person name="Baker S.E."/>
        </authorList>
    </citation>
    <scope>NUCLEOTIDE SEQUENCE [LARGE SCALE GENOMIC DNA]</scope>
    <source>
        <strain evidence="2 3">CBS 121591</strain>
    </source>
</reference>
<keyword evidence="3" id="KW-1185">Reference proteome</keyword>
<feature type="repeat" description="WD" evidence="1">
    <location>
        <begin position="79"/>
        <end position="104"/>
    </location>
</feature>
<organism evidence="2 3">
    <name type="scientific">Aspergillus uvarum CBS 121591</name>
    <dbReference type="NCBI Taxonomy" id="1448315"/>
    <lineage>
        <taxon>Eukaryota</taxon>
        <taxon>Fungi</taxon>
        <taxon>Dikarya</taxon>
        <taxon>Ascomycota</taxon>
        <taxon>Pezizomycotina</taxon>
        <taxon>Eurotiomycetes</taxon>
        <taxon>Eurotiomycetidae</taxon>
        <taxon>Eurotiales</taxon>
        <taxon>Aspergillaceae</taxon>
        <taxon>Aspergillus</taxon>
        <taxon>Aspergillus subgen. Circumdati</taxon>
    </lineage>
</organism>
<dbReference type="AlphaFoldDB" id="A0A319BQQ5"/>